<keyword evidence="3" id="KW-0614">Plasmid</keyword>
<organism evidence="3">
    <name type="scientific">Borrelia hermsii YBT</name>
    <dbReference type="NCBI Taxonomy" id="1313295"/>
    <lineage>
        <taxon>Bacteria</taxon>
        <taxon>Pseudomonadati</taxon>
        <taxon>Spirochaetota</taxon>
        <taxon>Spirochaetia</taxon>
        <taxon>Spirochaetales</taxon>
        <taxon>Borreliaceae</taxon>
        <taxon>Borrelia</taxon>
    </lineage>
</organism>
<keyword evidence="2" id="KW-0812">Transmembrane</keyword>
<feature type="transmembrane region" description="Helical" evidence="2">
    <location>
        <begin position="135"/>
        <end position="156"/>
    </location>
</feature>
<dbReference type="EMBL" id="CP005730">
    <property type="protein sequence ID" value="AHH13433.1"/>
    <property type="molecule type" value="Genomic_DNA"/>
</dbReference>
<feature type="coiled-coil region" evidence="1">
    <location>
        <begin position="35"/>
        <end position="124"/>
    </location>
</feature>
<name>W5T3H3_BORHE</name>
<proteinExistence type="predicted"/>
<evidence type="ECO:0000313" key="3">
    <source>
        <dbReference type="EMBL" id="AHH13433.1"/>
    </source>
</evidence>
<reference evidence="3" key="1">
    <citation type="submission" date="2013-04" db="EMBL/GenBank/DDBJ databases">
        <title>Comparative Genomics of Relapsing Fever Spirochetes.</title>
        <authorList>
            <person name="Schwan T.G."/>
            <person name="Raffel S.J."/>
            <person name="Porcella S.F."/>
            <person name="Martens C.A."/>
            <person name="Bruno D.P."/>
            <person name="Ricklefs S.M."/>
            <person name="Barbian K.B."/>
        </authorList>
    </citation>
    <scope>NUCLEOTIDE SEQUENCE</scope>
    <source>
        <strain evidence="3">YBT</strain>
        <plasmid evidence="3">unnamed</plasmid>
    </source>
</reference>
<gene>
    <name evidence="3" type="ORF">BHO_0006603</name>
</gene>
<dbReference type="AlphaFoldDB" id="W5T3H3"/>
<dbReference type="NCBIfam" id="NF040500">
    <property type="entry name" value="Bdr_N_group2"/>
    <property type="match status" value="1"/>
</dbReference>
<keyword evidence="1" id="KW-0175">Coiled coil</keyword>
<protein>
    <submittedName>
        <fullName evidence="3">BDR-repeat family protein</fullName>
    </submittedName>
</protein>
<evidence type="ECO:0000256" key="2">
    <source>
        <dbReference type="SAM" id="Phobius"/>
    </source>
</evidence>
<sequence>MFMNNLAYKTYRTEDLRMEFLNKGFTEEAVDFILLHNDNSNFEVLREKMNSLEQQMINVEQNLKKDIEFIRMEFGNKLENLDTKIDNVEKNLQKDISNLERSLLKEIESNNAVLREELKRNNAILLEKLKIGNRMLNLISLIGMPIITSILVYIITNYFGRG</sequence>
<dbReference type="HOGENOM" id="CLU_077086_2_0_12"/>
<keyword evidence="2" id="KW-1133">Transmembrane helix</keyword>
<evidence type="ECO:0000256" key="1">
    <source>
        <dbReference type="SAM" id="Coils"/>
    </source>
</evidence>
<accession>W5T3H3</accession>
<keyword evidence="2" id="KW-0472">Membrane</keyword>
<geneLocation type="plasmid" evidence="3">
    <name>unnamed</name>
</geneLocation>